<dbReference type="EMBL" id="JAHRHJ020000003">
    <property type="protein sequence ID" value="KAH9324016.1"/>
    <property type="molecule type" value="Genomic_DNA"/>
</dbReference>
<keyword evidence="3" id="KW-1185">Reference proteome</keyword>
<evidence type="ECO:0000313" key="2">
    <source>
        <dbReference type="EMBL" id="KAH9324016.1"/>
    </source>
</evidence>
<protein>
    <submittedName>
        <fullName evidence="2">Uncharacterized protein</fullName>
    </submittedName>
</protein>
<comment type="caution">
    <text evidence="2">The sequence shown here is derived from an EMBL/GenBank/DDBJ whole genome shotgun (WGS) entry which is preliminary data.</text>
</comment>
<proteinExistence type="predicted"/>
<name>A0AA38GJ35_TAXCH</name>
<feature type="region of interest" description="Disordered" evidence="1">
    <location>
        <begin position="1"/>
        <end position="22"/>
    </location>
</feature>
<feature type="region of interest" description="Disordered" evidence="1">
    <location>
        <begin position="51"/>
        <end position="79"/>
    </location>
</feature>
<sequence length="97" mass="10681">MGSKNRKQGTHDEENLRSKTEVKTTTIRLASFNIALFSMALAIHRNIAELSPKKDPLGEHEDAQNSVVETKGKSVIGSSSSQVLRSILRQFPSSKDT</sequence>
<accession>A0AA38GJ35</accession>
<feature type="non-terminal residue" evidence="2">
    <location>
        <position position="97"/>
    </location>
</feature>
<organism evidence="2 3">
    <name type="scientific">Taxus chinensis</name>
    <name type="common">Chinese yew</name>
    <name type="synonym">Taxus wallichiana var. chinensis</name>
    <dbReference type="NCBI Taxonomy" id="29808"/>
    <lineage>
        <taxon>Eukaryota</taxon>
        <taxon>Viridiplantae</taxon>
        <taxon>Streptophyta</taxon>
        <taxon>Embryophyta</taxon>
        <taxon>Tracheophyta</taxon>
        <taxon>Spermatophyta</taxon>
        <taxon>Pinopsida</taxon>
        <taxon>Pinidae</taxon>
        <taxon>Conifers II</taxon>
        <taxon>Cupressales</taxon>
        <taxon>Taxaceae</taxon>
        <taxon>Taxus</taxon>
    </lineage>
</organism>
<feature type="compositionally biased region" description="Basic and acidic residues" evidence="1">
    <location>
        <begin position="51"/>
        <end position="63"/>
    </location>
</feature>
<reference evidence="2 3" key="1">
    <citation type="journal article" date="2021" name="Nat. Plants">
        <title>The Taxus genome provides insights into paclitaxel biosynthesis.</title>
        <authorList>
            <person name="Xiong X."/>
            <person name="Gou J."/>
            <person name="Liao Q."/>
            <person name="Li Y."/>
            <person name="Zhou Q."/>
            <person name="Bi G."/>
            <person name="Li C."/>
            <person name="Du R."/>
            <person name="Wang X."/>
            <person name="Sun T."/>
            <person name="Guo L."/>
            <person name="Liang H."/>
            <person name="Lu P."/>
            <person name="Wu Y."/>
            <person name="Zhang Z."/>
            <person name="Ro D.K."/>
            <person name="Shang Y."/>
            <person name="Huang S."/>
            <person name="Yan J."/>
        </authorList>
    </citation>
    <scope>NUCLEOTIDE SEQUENCE [LARGE SCALE GENOMIC DNA]</scope>
    <source>
        <strain evidence="2">Ta-2019</strain>
    </source>
</reference>
<evidence type="ECO:0000256" key="1">
    <source>
        <dbReference type="SAM" id="MobiDB-lite"/>
    </source>
</evidence>
<feature type="compositionally biased region" description="Basic and acidic residues" evidence="1">
    <location>
        <begin position="9"/>
        <end position="22"/>
    </location>
</feature>
<dbReference type="AlphaFoldDB" id="A0AA38GJ35"/>
<dbReference type="Proteomes" id="UP000824469">
    <property type="component" value="Unassembled WGS sequence"/>
</dbReference>
<evidence type="ECO:0000313" key="3">
    <source>
        <dbReference type="Proteomes" id="UP000824469"/>
    </source>
</evidence>
<gene>
    <name evidence="2" type="ORF">KI387_044473</name>
</gene>